<dbReference type="Proteomes" id="UP000464644">
    <property type="component" value="Chromosome"/>
</dbReference>
<dbReference type="RefSeq" id="WP_024687190.1">
    <property type="nucleotide sequence ID" value="NZ_CP047265.1"/>
</dbReference>
<sequence>MALPKHFRIDYLLNGSFKSFYIRTEHMDTVEAWHYASVDAGLARIPKYRLEKVPRVTKPYAEHFGISNVEWAQA</sequence>
<evidence type="ECO:0000313" key="3">
    <source>
        <dbReference type="Proteomes" id="UP000183983"/>
    </source>
</evidence>
<evidence type="ECO:0000313" key="2">
    <source>
        <dbReference type="EMBL" id="SHM50119.1"/>
    </source>
</evidence>
<dbReference type="OrthoDB" id="6998444at2"/>
<dbReference type="Pfam" id="PF20192">
    <property type="entry name" value="DUF6555"/>
    <property type="match status" value="1"/>
</dbReference>
<dbReference type="EMBL" id="CP047265">
    <property type="protein sequence ID" value="QHF03738.1"/>
    <property type="molecule type" value="Genomic_DNA"/>
</dbReference>
<reference evidence="2 3" key="2">
    <citation type="submission" date="2016-11" db="EMBL/GenBank/DDBJ databases">
        <authorList>
            <person name="Jaros S."/>
            <person name="Januszkiewicz K."/>
            <person name="Wedrychowicz H."/>
        </authorList>
    </citation>
    <scope>NUCLEOTIDE SEQUENCE [LARGE SCALE GENOMIC DNA]</scope>
    <source>
        <strain evidence="2 3">LMG 26898</strain>
    </source>
</reference>
<proteinExistence type="predicted"/>
<keyword evidence="4" id="KW-1185">Reference proteome</keyword>
<accession>A0A1M7JAS1</accession>
<dbReference type="AlphaFoldDB" id="A0A1M7JAS1"/>
<dbReference type="EMBL" id="FRDA01000001">
    <property type="protein sequence ID" value="SHM50119.1"/>
    <property type="molecule type" value="Genomic_DNA"/>
</dbReference>
<reference evidence="1" key="3">
    <citation type="submission" date="2019-12" db="EMBL/GenBank/DDBJ databases">
        <title>A complete genome sequence for Pseudomonas syringae CC1524.</title>
        <authorList>
            <person name="Baltrus D.A."/>
            <person name="Clark M."/>
        </authorList>
    </citation>
    <scope>NUCLEOTIDE SEQUENCE</scope>
    <source>
        <strain evidence="1">CC1524</strain>
    </source>
</reference>
<evidence type="ECO:0000313" key="4">
    <source>
        <dbReference type="Proteomes" id="UP000464644"/>
    </source>
</evidence>
<protein>
    <submittedName>
        <fullName evidence="2">Uncharacterized protein</fullName>
    </submittedName>
</protein>
<name>A0A1M7JAS1_9PSED</name>
<gene>
    <name evidence="1" type="ORF">N015_15485</name>
    <name evidence="2" type="ORF">SAMN05216593_101223</name>
</gene>
<dbReference type="Proteomes" id="UP000183983">
    <property type="component" value="Unassembled WGS sequence"/>
</dbReference>
<organism evidence="2 3">
    <name type="scientific">Pseudomonas asturiensis</name>
    <dbReference type="NCBI Taxonomy" id="1190415"/>
    <lineage>
        <taxon>Bacteria</taxon>
        <taxon>Pseudomonadati</taxon>
        <taxon>Pseudomonadota</taxon>
        <taxon>Gammaproteobacteria</taxon>
        <taxon>Pseudomonadales</taxon>
        <taxon>Pseudomonadaceae</taxon>
        <taxon>Pseudomonas</taxon>
    </lineage>
</organism>
<dbReference type="InterPro" id="IPR046685">
    <property type="entry name" value="DUF6555"/>
</dbReference>
<evidence type="ECO:0000313" key="1">
    <source>
        <dbReference type="EMBL" id="QHF03738.1"/>
    </source>
</evidence>
<reference evidence="1 4" key="1">
    <citation type="journal article" date="2014" name="Genome Announc.">
        <title>Draft Genome Sequences of a Phylogenetically Diverse Suite of Pseudomonas syringae Strains from Multiple Source Populations.</title>
        <authorList>
            <person name="Baltrus D.A."/>
            <person name="Yourstone S."/>
            <person name="Lind A."/>
            <person name="Guilbaud C."/>
            <person name="Sands D.C."/>
            <person name="Jones C.D."/>
            <person name="Morris C.E."/>
            <person name="Dangl J.L."/>
        </authorList>
    </citation>
    <scope>NUCLEOTIDE SEQUENCE [LARGE SCALE GENOMIC DNA]</scope>
    <source>
        <strain evidence="1 4">CC1524</strain>
    </source>
</reference>